<feature type="domain" description="C3H1-type" evidence="5">
    <location>
        <begin position="50"/>
        <end position="77"/>
    </location>
</feature>
<dbReference type="PROSITE" id="PS50082">
    <property type="entry name" value="WD_REPEATS_2"/>
    <property type="match status" value="2"/>
</dbReference>
<evidence type="ECO:0000313" key="6">
    <source>
        <dbReference type="EMBL" id="GMN20315.1"/>
    </source>
</evidence>
<sequence>MEVVPYSGETPRVGWAYSKNHQPYYCRRNKRSVWKREGDDTASKPERNDNRKERLCKFWASGNCVKGDRCPFLHSWSLGDHVSIIATLKGHTQAVTGIAYPSGGDKLYSGSKDGMLRVWNCHTGQCERVFDLGAEVCSLIQEGPWIFVGLPNLVKAWNTQSGAEFSLDGPVGQVYAMIFDKNILFAGTQNGQILVWKVRSESETTTNPFQPAHVLDGHTRGIVCLTIGRNMLYSGSFDGTIKKWDLGTLQCLTTAKGHSSAVMSLTCWDYYLVSCSLDGTIKAWGATPEGGLEACYTHKEKQGVLALGGMSIPVTPNEEVRHDILFCSCDDNSVHLYELPSFEKKGSVFVRQEALSIHVQDGNGGLFFIGDGTGLITVGKMASGVHDR</sequence>
<feature type="repeat" description="WD" evidence="3">
    <location>
        <begin position="88"/>
        <end position="129"/>
    </location>
</feature>
<dbReference type="Gene3D" id="2.130.10.10">
    <property type="entry name" value="YVTN repeat-like/Quinoprotein amine dehydrogenase"/>
    <property type="match status" value="2"/>
</dbReference>
<gene>
    <name evidence="6" type="ORF">TIFTF001_047072</name>
</gene>
<dbReference type="InterPro" id="IPR001680">
    <property type="entry name" value="WD40_rpt"/>
</dbReference>
<feature type="repeat" description="WD" evidence="3">
    <location>
        <begin position="215"/>
        <end position="254"/>
    </location>
</feature>
<reference evidence="6" key="1">
    <citation type="submission" date="2023-07" db="EMBL/GenBank/DDBJ databases">
        <title>draft genome sequence of fig (Ficus carica).</title>
        <authorList>
            <person name="Takahashi T."/>
            <person name="Nishimura K."/>
        </authorList>
    </citation>
    <scope>NUCLEOTIDE SEQUENCE</scope>
</reference>
<dbReference type="InterPro" id="IPR015943">
    <property type="entry name" value="WD40/YVTN_repeat-like_dom_sf"/>
</dbReference>
<evidence type="ECO:0000256" key="2">
    <source>
        <dbReference type="ARBA" id="ARBA00022737"/>
    </source>
</evidence>
<dbReference type="InterPro" id="IPR036322">
    <property type="entry name" value="WD40_repeat_dom_sf"/>
</dbReference>
<dbReference type="GO" id="GO:0008270">
    <property type="term" value="F:zinc ion binding"/>
    <property type="evidence" value="ECO:0007669"/>
    <property type="project" value="UniProtKB-KW"/>
</dbReference>
<proteinExistence type="predicted"/>
<keyword evidence="2" id="KW-0677">Repeat</keyword>
<dbReference type="SMART" id="SM00356">
    <property type="entry name" value="ZnF_C3H1"/>
    <property type="match status" value="1"/>
</dbReference>
<dbReference type="Gene3D" id="4.10.1000.10">
    <property type="entry name" value="Zinc finger, CCCH-type"/>
    <property type="match status" value="1"/>
</dbReference>
<dbReference type="Pfam" id="PF00400">
    <property type="entry name" value="WD40"/>
    <property type="match status" value="3"/>
</dbReference>
<name>A0AA87YWF8_FICCA</name>
<evidence type="ECO:0000256" key="1">
    <source>
        <dbReference type="ARBA" id="ARBA00022574"/>
    </source>
</evidence>
<dbReference type="EMBL" id="BTGU01005143">
    <property type="protein sequence ID" value="GMN20315.1"/>
    <property type="molecule type" value="Genomic_DNA"/>
</dbReference>
<evidence type="ECO:0000313" key="7">
    <source>
        <dbReference type="Proteomes" id="UP001187192"/>
    </source>
</evidence>
<accession>A0AA87YWF8</accession>
<evidence type="ECO:0000256" key="3">
    <source>
        <dbReference type="PROSITE-ProRule" id="PRU00221"/>
    </source>
</evidence>
<keyword evidence="1 3" id="KW-0853">WD repeat</keyword>
<keyword evidence="7" id="KW-1185">Reference proteome</keyword>
<dbReference type="PROSITE" id="PS50103">
    <property type="entry name" value="ZF_C3H1"/>
    <property type="match status" value="1"/>
</dbReference>
<comment type="caution">
    <text evidence="6">The sequence shown here is derived from an EMBL/GenBank/DDBJ whole genome shotgun (WGS) entry which is preliminary data.</text>
</comment>
<keyword evidence="4" id="KW-0863">Zinc-finger</keyword>
<keyword evidence="4" id="KW-0862">Zinc</keyword>
<protein>
    <recommendedName>
        <fullName evidence="5">C3H1-type domain-containing protein</fullName>
    </recommendedName>
</protein>
<dbReference type="SMART" id="SM00320">
    <property type="entry name" value="WD40"/>
    <property type="match status" value="4"/>
</dbReference>
<dbReference type="InterPro" id="IPR020472">
    <property type="entry name" value="WD40_PAC1"/>
</dbReference>
<evidence type="ECO:0000256" key="4">
    <source>
        <dbReference type="PROSITE-ProRule" id="PRU00723"/>
    </source>
</evidence>
<organism evidence="6 7">
    <name type="scientific">Ficus carica</name>
    <name type="common">Common fig</name>
    <dbReference type="NCBI Taxonomy" id="3494"/>
    <lineage>
        <taxon>Eukaryota</taxon>
        <taxon>Viridiplantae</taxon>
        <taxon>Streptophyta</taxon>
        <taxon>Embryophyta</taxon>
        <taxon>Tracheophyta</taxon>
        <taxon>Spermatophyta</taxon>
        <taxon>Magnoliopsida</taxon>
        <taxon>eudicotyledons</taxon>
        <taxon>Gunneridae</taxon>
        <taxon>Pentapetalae</taxon>
        <taxon>rosids</taxon>
        <taxon>fabids</taxon>
        <taxon>Rosales</taxon>
        <taxon>Moraceae</taxon>
        <taxon>Ficeae</taxon>
        <taxon>Ficus</taxon>
    </lineage>
</organism>
<dbReference type="PROSITE" id="PS50294">
    <property type="entry name" value="WD_REPEATS_REGION"/>
    <property type="match status" value="2"/>
</dbReference>
<dbReference type="Pfam" id="PF18345">
    <property type="entry name" value="zf_CCCH_4"/>
    <property type="match status" value="1"/>
</dbReference>
<evidence type="ECO:0000259" key="5">
    <source>
        <dbReference type="PROSITE" id="PS50103"/>
    </source>
</evidence>
<dbReference type="PANTHER" id="PTHR44489">
    <property type="match status" value="1"/>
</dbReference>
<dbReference type="AlphaFoldDB" id="A0AA87YWF8"/>
<feature type="zinc finger region" description="C3H1-type" evidence="4">
    <location>
        <begin position="50"/>
        <end position="77"/>
    </location>
</feature>
<dbReference type="InterPro" id="IPR000571">
    <property type="entry name" value="Znf_CCCH"/>
</dbReference>
<dbReference type="InterPro" id="IPR044715">
    <property type="entry name" value="WDR86-like"/>
</dbReference>
<dbReference type="PANTHER" id="PTHR44489:SF14">
    <property type="entry name" value="ZINC FINGER CCCH DOMAIN-CONTAINING PROTEIN 59-RELATED"/>
    <property type="match status" value="1"/>
</dbReference>
<keyword evidence="4" id="KW-0479">Metal-binding</keyword>
<dbReference type="SUPFAM" id="SSF50978">
    <property type="entry name" value="WD40 repeat-like"/>
    <property type="match status" value="1"/>
</dbReference>
<dbReference type="Proteomes" id="UP001187192">
    <property type="component" value="Unassembled WGS sequence"/>
</dbReference>
<dbReference type="PRINTS" id="PR00320">
    <property type="entry name" value="GPROTEINBRPT"/>
</dbReference>